<dbReference type="STRING" id="394096.DB31_5204"/>
<dbReference type="InterPro" id="IPR027417">
    <property type="entry name" value="P-loop_NTPase"/>
</dbReference>
<dbReference type="PROSITE" id="PS00108">
    <property type="entry name" value="PROTEIN_KINASE_ST"/>
    <property type="match status" value="1"/>
</dbReference>
<dbReference type="Gene3D" id="1.10.510.10">
    <property type="entry name" value="Transferase(Phosphotransferase) domain 1"/>
    <property type="match status" value="1"/>
</dbReference>
<dbReference type="Gene3D" id="3.40.50.300">
    <property type="entry name" value="P-loop containing nucleotide triphosphate hydrolases"/>
    <property type="match status" value="1"/>
</dbReference>
<dbReference type="Proteomes" id="UP000028725">
    <property type="component" value="Unassembled WGS sequence"/>
</dbReference>
<evidence type="ECO:0000256" key="1">
    <source>
        <dbReference type="ARBA" id="ARBA00022679"/>
    </source>
</evidence>
<dbReference type="InterPro" id="IPR041664">
    <property type="entry name" value="AAA_16"/>
</dbReference>
<dbReference type="AlphaFoldDB" id="A0A085WR49"/>
<dbReference type="Pfam" id="PF13191">
    <property type="entry name" value="AAA_16"/>
    <property type="match status" value="1"/>
</dbReference>
<keyword evidence="4" id="KW-0067">ATP-binding</keyword>
<reference evidence="6 7" key="1">
    <citation type="submission" date="2014-04" db="EMBL/GenBank/DDBJ databases">
        <title>Genome assembly of Hyalangium minutum DSM 14724.</title>
        <authorList>
            <person name="Sharma G."/>
            <person name="Subramanian S."/>
        </authorList>
    </citation>
    <scope>NUCLEOTIDE SEQUENCE [LARGE SCALE GENOMIC DNA]</scope>
    <source>
        <strain evidence="6 7">DSM 14724</strain>
    </source>
</reference>
<evidence type="ECO:0000256" key="4">
    <source>
        <dbReference type="ARBA" id="ARBA00022840"/>
    </source>
</evidence>
<evidence type="ECO:0000313" key="7">
    <source>
        <dbReference type="Proteomes" id="UP000028725"/>
    </source>
</evidence>
<dbReference type="SMART" id="SM00220">
    <property type="entry name" value="S_TKc"/>
    <property type="match status" value="1"/>
</dbReference>
<feature type="domain" description="Protein kinase" evidence="5">
    <location>
        <begin position="17"/>
        <end position="279"/>
    </location>
</feature>
<dbReference type="Pfam" id="PF00069">
    <property type="entry name" value="Pkinase"/>
    <property type="match status" value="1"/>
</dbReference>
<evidence type="ECO:0000256" key="2">
    <source>
        <dbReference type="ARBA" id="ARBA00022741"/>
    </source>
</evidence>
<evidence type="ECO:0000256" key="3">
    <source>
        <dbReference type="ARBA" id="ARBA00022777"/>
    </source>
</evidence>
<dbReference type="CDD" id="cd14014">
    <property type="entry name" value="STKc_PknB_like"/>
    <property type="match status" value="1"/>
</dbReference>
<keyword evidence="1" id="KW-0808">Transferase</keyword>
<dbReference type="RefSeq" id="WP_169787019.1">
    <property type="nucleotide sequence ID" value="NZ_JMCB01000003.1"/>
</dbReference>
<dbReference type="SUPFAM" id="SSF56112">
    <property type="entry name" value="Protein kinase-like (PK-like)"/>
    <property type="match status" value="1"/>
</dbReference>
<dbReference type="GO" id="GO:0004674">
    <property type="term" value="F:protein serine/threonine kinase activity"/>
    <property type="evidence" value="ECO:0007669"/>
    <property type="project" value="TreeGrafter"/>
</dbReference>
<dbReference type="InterPro" id="IPR011009">
    <property type="entry name" value="Kinase-like_dom_sf"/>
</dbReference>
<dbReference type="GO" id="GO:0005524">
    <property type="term" value="F:ATP binding"/>
    <property type="evidence" value="ECO:0007669"/>
    <property type="project" value="UniProtKB-KW"/>
</dbReference>
<name>A0A085WR49_9BACT</name>
<proteinExistence type="predicted"/>
<dbReference type="EMBL" id="JMCB01000003">
    <property type="protein sequence ID" value="KFE70162.1"/>
    <property type="molecule type" value="Genomic_DNA"/>
</dbReference>
<evidence type="ECO:0000313" key="6">
    <source>
        <dbReference type="EMBL" id="KFE70162.1"/>
    </source>
</evidence>
<accession>A0A085WR49</accession>
<dbReference type="InterPro" id="IPR000719">
    <property type="entry name" value="Prot_kinase_dom"/>
</dbReference>
<evidence type="ECO:0000259" key="5">
    <source>
        <dbReference type="PROSITE" id="PS50011"/>
    </source>
</evidence>
<dbReference type="Gene3D" id="3.30.200.20">
    <property type="entry name" value="Phosphorylase Kinase, domain 1"/>
    <property type="match status" value="1"/>
</dbReference>
<dbReference type="PANTHER" id="PTHR43289:SF34">
    <property type="entry name" value="SERINE_THREONINE-PROTEIN KINASE YBDM-RELATED"/>
    <property type="match status" value="1"/>
</dbReference>
<gene>
    <name evidence="6" type="ORF">DB31_5204</name>
</gene>
<dbReference type="SUPFAM" id="SSF52540">
    <property type="entry name" value="P-loop containing nucleoside triphosphate hydrolases"/>
    <property type="match status" value="1"/>
</dbReference>
<organism evidence="6 7">
    <name type="scientific">Hyalangium minutum</name>
    <dbReference type="NCBI Taxonomy" id="394096"/>
    <lineage>
        <taxon>Bacteria</taxon>
        <taxon>Pseudomonadati</taxon>
        <taxon>Myxococcota</taxon>
        <taxon>Myxococcia</taxon>
        <taxon>Myxococcales</taxon>
        <taxon>Cystobacterineae</taxon>
        <taxon>Archangiaceae</taxon>
        <taxon>Hyalangium</taxon>
    </lineage>
</organism>
<dbReference type="PANTHER" id="PTHR43289">
    <property type="entry name" value="MITOGEN-ACTIVATED PROTEIN KINASE KINASE KINASE 20-RELATED"/>
    <property type="match status" value="1"/>
</dbReference>
<comment type="caution">
    <text evidence="6">The sequence shown here is derived from an EMBL/GenBank/DDBJ whole genome shotgun (WGS) entry which is preliminary data.</text>
</comment>
<keyword evidence="3" id="KW-0418">Kinase</keyword>
<dbReference type="PROSITE" id="PS50011">
    <property type="entry name" value="PROTEIN_KINASE_DOM"/>
    <property type="match status" value="1"/>
</dbReference>
<protein>
    <recommendedName>
        <fullName evidence="5">Protein kinase domain-containing protein</fullName>
    </recommendedName>
</protein>
<sequence length="866" mass="93868">MPEFHELAPGTHIADRFTVEALAGQGGMGAVYRAQDTLTGRRVALKLLHAVTSPEAVYRFNREAILLAELRHPAIVSYVAHGSTRRSQPFLAMAWIDGEDLAQRLRTKPLRLPESVALLRRSAEALAFAHQQGIIHRDIKPSNLFLRGGRADDVVVLDFGLARYAMPTLVGVTRRQGAIGSPGYMAPEQASNQPEILPGADIFSLGCVLYECLTGESPFAAPTFAAALDRLLFGHPAPLEALRPGLPPGLQVLVDRMLDKDPRRRLPDAASLLTALSALESIPDLLLPDSRIGVAQSRAADPEPQLMSLVRVAFPVGTASPGAESPQERATRDAVRATLLSHGAQVEALPDGSLLGVVELERGTAADQSALAARSALALKARWPELRVVAATGVGVFQGALLAGPAPDRAEWLLSHLEKNPAAASPALLDDVTAGLLDAGFELSKVARGLIRLQGERRERGGPRSLLGRPTPFVGRDQERALLELTLTTCADEPTARAMLVTGSVGAGKSRLVEEFLRRVEHREPPVQVLWSQGDPLEVGTSYGLASRALRHVCGISKADDLETSRARLAERVGKHLPADQARDVAMFLGELCALPFPEEDHAQLRAARSDPRRMSEQVSRALVSFLRAECAQGTVLWVLEDLHWSDAATIRLLDEVLRELAEQPLMVLAAARPEVKELFPALWSRFLQELPLRGLSPKAGTRLVQELLGTKAAPDEVALLVDRSMGNALFLEEMIRSTAEGSSDQTPGSVLAILLSSLQRLSPNLRKVLRAASLFGPTFWVGGLKALLENQLSEEELTQSLRQLVDLEVVQLQPTSRFSGETEYRFRQLAVRDAAYSLVPDSLRPTWQRQASAWVDGAGTGTRAR</sequence>
<keyword evidence="2" id="KW-0547">Nucleotide-binding</keyword>
<dbReference type="InterPro" id="IPR008271">
    <property type="entry name" value="Ser/Thr_kinase_AS"/>
</dbReference>
<keyword evidence="7" id="KW-1185">Reference proteome</keyword>